<protein>
    <submittedName>
        <fullName evidence="1">Hypothetical phage protein</fullName>
    </submittedName>
</protein>
<keyword evidence="2" id="KW-1185">Reference proteome</keyword>
<reference evidence="1 2" key="1">
    <citation type="journal article" date="2009" name="J. Bacteriol.">
        <title>The genome of Burkholderia cenocepacia J2315, an epidemic pathogen of cystic fibrosis patients.</title>
        <authorList>
            <person name="Holden M.T."/>
            <person name="Seth-Smith H.M."/>
            <person name="Crossman L.C."/>
            <person name="Sebaihia M."/>
            <person name="Bentley S.D."/>
            <person name="Cerdeno-Tarraga A.M."/>
            <person name="Thomson N.R."/>
            <person name="Bason N."/>
            <person name="Quail M.A."/>
            <person name="Sharp S."/>
            <person name="Cherevach I."/>
            <person name="Churcher C."/>
            <person name="Goodhead I."/>
            <person name="Hauser H."/>
            <person name="Holroyd N."/>
            <person name="Mungall K."/>
            <person name="Scott P."/>
            <person name="Walker D."/>
            <person name="White B."/>
            <person name="Rose H."/>
            <person name="Iversen P."/>
            <person name="Mil-Homens D."/>
            <person name="Rocha E.P."/>
            <person name="Fialho A.M."/>
            <person name="Baldwin A."/>
            <person name="Dowson C."/>
            <person name="Barrell B.G."/>
            <person name="Govan J.R."/>
            <person name="Vandamme P."/>
            <person name="Hart C.A."/>
            <person name="Mahenthiralingam E."/>
            <person name="Parkhill J."/>
        </authorList>
    </citation>
    <scope>NUCLEOTIDE SEQUENCE [LARGE SCALE GENOMIC DNA]</scope>
    <source>
        <strain evidence="2">ATCC BAA-245 / DSM 16553 / LMG 16656 / NCTC 13227 / J2315 / CF5610</strain>
    </source>
</reference>
<name>B4EFQ9_BURCJ</name>
<dbReference type="BioCyc" id="BCEN216591:G1G1V-5046-MONOMER"/>
<organism evidence="1 2">
    <name type="scientific">Burkholderia cenocepacia (strain ATCC BAA-245 / DSM 16553 / LMG 16656 / NCTC 13227 / J2315 / CF5610)</name>
    <name type="common">Burkholderia cepacia (strain J2315)</name>
    <dbReference type="NCBI Taxonomy" id="216591"/>
    <lineage>
        <taxon>Bacteria</taxon>
        <taxon>Pseudomonadati</taxon>
        <taxon>Pseudomonadota</taxon>
        <taxon>Betaproteobacteria</taxon>
        <taxon>Burkholderiales</taxon>
        <taxon>Burkholderiaceae</taxon>
        <taxon>Burkholderia</taxon>
        <taxon>Burkholderia cepacia complex</taxon>
    </lineage>
</organism>
<evidence type="ECO:0000313" key="2">
    <source>
        <dbReference type="Proteomes" id="UP000001035"/>
    </source>
</evidence>
<dbReference type="KEGG" id="bcj:BCAM1052A"/>
<proteinExistence type="predicted"/>
<dbReference type="EMBL" id="AM747721">
    <property type="protein sequence ID" value="CAR54908.1"/>
    <property type="molecule type" value="Genomic_DNA"/>
</dbReference>
<accession>B4EFQ9</accession>
<gene>
    <name evidence="1" type="ORF">BCAM1052A</name>
</gene>
<dbReference type="Proteomes" id="UP000001035">
    <property type="component" value="Chromosome 2"/>
</dbReference>
<dbReference type="HOGENOM" id="CLU_2421237_0_0_4"/>
<sequence>MKEEAKTCLRCRPGDLAKIVYSRTPSLKGKRVVVRDWSQRYGRWEVQLLDGPHLGLSIKDGRPMLSSRCYFQDSSLEPIYPRRIDVGEEMTSVSLR</sequence>
<dbReference type="AlphaFoldDB" id="B4EFQ9"/>
<evidence type="ECO:0000313" key="1">
    <source>
        <dbReference type="EMBL" id="CAR54908.1"/>
    </source>
</evidence>